<name>A0A1P8VRV6_STRSU</name>
<evidence type="ECO:0000256" key="2">
    <source>
        <dbReference type="ARBA" id="ARBA00022598"/>
    </source>
</evidence>
<gene>
    <name evidence="5" type="primary">cpsQ</name>
    <name evidence="5" type="ORF">1336897.seq-orf18</name>
    <name evidence="6" type="ORF">1336915.seq-orf19</name>
</gene>
<evidence type="ECO:0000256" key="3">
    <source>
        <dbReference type="PROSITE-ProRule" id="PRU00409"/>
    </source>
</evidence>
<dbReference type="EMBL" id="KX870068">
    <property type="protein sequence ID" value="APZ79365.1"/>
    <property type="molecule type" value="Genomic_DNA"/>
</dbReference>
<keyword evidence="2" id="KW-0436">Ligase</keyword>
<dbReference type="GO" id="GO:0005524">
    <property type="term" value="F:ATP binding"/>
    <property type="evidence" value="ECO:0007669"/>
    <property type="project" value="UniProtKB-UniRule"/>
</dbReference>
<dbReference type="InterPro" id="IPR013815">
    <property type="entry name" value="ATP_grasp_subdomain_1"/>
</dbReference>
<sequence>MKQLLQYYLQNFDKECSKTNLFLVANLQKQTKKMSYYTIEHASDSEFFSLSEFEEIASALLKTGLCLNIFYTEIDFVEYILKYYPRLSKETLLVYNLARDGRKEGKKSLIPSFCDYFSINYTGSNALTVSLCRNKFIWGAIADYFNIPTPKTVCIKDGEVLGEPFEAQKYIRKEISESASINLSNDSIMNNFEWKNIEKKDFLLQEYISGIEVEVPFFNIKGKYLVLDPVKIVSSSEIITSKLSDNNSYSFEWLEDQQICTKLKESTKKLAKYLGITTYGRVDFRIKSDGSYFVFDIATMPYTTDHSSFNFDFEQYGLTMTDLHKLVILSSL</sequence>
<evidence type="ECO:0000313" key="5">
    <source>
        <dbReference type="EMBL" id="APZ79345.1"/>
    </source>
</evidence>
<dbReference type="Pfam" id="PF07478">
    <property type="entry name" value="Dala_Dala_lig_C"/>
    <property type="match status" value="1"/>
</dbReference>
<dbReference type="PROSITE" id="PS50975">
    <property type="entry name" value="ATP_GRASP"/>
    <property type="match status" value="1"/>
</dbReference>
<dbReference type="Gene3D" id="3.30.470.20">
    <property type="entry name" value="ATP-grasp fold, B domain"/>
    <property type="match status" value="1"/>
</dbReference>
<dbReference type="PANTHER" id="PTHR23132">
    <property type="entry name" value="D-ALANINE--D-ALANINE LIGASE"/>
    <property type="match status" value="1"/>
</dbReference>
<dbReference type="InterPro" id="IPR011761">
    <property type="entry name" value="ATP-grasp"/>
</dbReference>
<dbReference type="Gene3D" id="3.30.1490.20">
    <property type="entry name" value="ATP-grasp fold, A domain"/>
    <property type="match status" value="1"/>
</dbReference>
<dbReference type="InterPro" id="IPR011095">
    <property type="entry name" value="Dala_Dala_lig_C"/>
</dbReference>
<proteinExistence type="inferred from homology"/>
<feature type="domain" description="ATP-grasp" evidence="4">
    <location>
        <begin position="139"/>
        <end position="329"/>
    </location>
</feature>
<comment type="similarity">
    <text evidence="1">Belongs to the D-alanine--D-alanine ligase family.</text>
</comment>
<keyword evidence="3" id="KW-0547">Nucleotide-binding</keyword>
<evidence type="ECO:0000313" key="6">
    <source>
        <dbReference type="EMBL" id="APZ79365.1"/>
    </source>
</evidence>
<dbReference type="RefSeq" id="WP_079267953.1">
    <property type="nucleotide sequence ID" value="NZ_POLC01000058.1"/>
</dbReference>
<dbReference type="AlphaFoldDB" id="A0A1P8VRV6"/>
<evidence type="ECO:0000259" key="4">
    <source>
        <dbReference type="PROSITE" id="PS50975"/>
    </source>
</evidence>
<dbReference type="GO" id="GO:0008716">
    <property type="term" value="F:D-alanine-D-alanine ligase activity"/>
    <property type="evidence" value="ECO:0007669"/>
    <property type="project" value="InterPro"/>
</dbReference>
<accession>A0A1P8VRV6</accession>
<reference evidence="5" key="1">
    <citation type="submission" date="2017-01" db="EMBL/GenBank/DDBJ databases">
        <title>Genetic analysis of capsular polysaccharide synthesis gene clusters from non-serotypeable of Streptococcus suis.</title>
        <authorList>
            <person name="Qiu X."/>
            <person name="Zheng H."/>
        </authorList>
    </citation>
    <scope>NUCLEOTIDE SEQUENCE</scope>
    <source>
        <strain evidence="5">1336897</strain>
        <strain evidence="6">1336915</strain>
    </source>
</reference>
<protein>
    <submittedName>
        <fullName evidence="5">CpsQ</fullName>
    </submittedName>
</protein>
<organism evidence="5">
    <name type="scientific">Streptococcus suis</name>
    <dbReference type="NCBI Taxonomy" id="1307"/>
    <lineage>
        <taxon>Bacteria</taxon>
        <taxon>Bacillati</taxon>
        <taxon>Bacillota</taxon>
        <taxon>Bacilli</taxon>
        <taxon>Lactobacillales</taxon>
        <taxon>Streptococcaceae</taxon>
        <taxon>Streptococcus</taxon>
    </lineage>
</organism>
<dbReference type="EMBL" id="KX870067">
    <property type="protein sequence ID" value="APZ79345.1"/>
    <property type="molecule type" value="Genomic_DNA"/>
</dbReference>
<evidence type="ECO:0000256" key="1">
    <source>
        <dbReference type="ARBA" id="ARBA00010871"/>
    </source>
</evidence>
<dbReference type="SUPFAM" id="SSF56059">
    <property type="entry name" value="Glutathione synthetase ATP-binding domain-like"/>
    <property type="match status" value="1"/>
</dbReference>
<dbReference type="PANTHER" id="PTHR23132:SF23">
    <property type="entry name" value="D-ALANINE--D-ALANINE LIGASE B"/>
    <property type="match status" value="1"/>
</dbReference>
<keyword evidence="3" id="KW-0067">ATP-binding</keyword>
<dbReference type="GO" id="GO:0046872">
    <property type="term" value="F:metal ion binding"/>
    <property type="evidence" value="ECO:0007669"/>
    <property type="project" value="InterPro"/>
</dbReference>